<evidence type="ECO:0000313" key="2">
    <source>
        <dbReference type="Proteomes" id="UP001172386"/>
    </source>
</evidence>
<organism evidence="1 2">
    <name type="scientific">Neophaeococcomyces mojaviensis</name>
    <dbReference type="NCBI Taxonomy" id="3383035"/>
    <lineage>
        <taxon>Eukaryota</taxon>
        <taxon>Fungi</taxon>
        <taxon>Dikarya</taxon>
        <taxon>Ascomycota</taxon>
        <taxon>Pezizomycotina</taxon>
        <taxon>Eurotiomycetes</taxon>
        <taxon>Chaetothyriomycetidae</taxon>
        <taxon>Chaetothyriales</taxon>
        <taxon>Chaetothyriales incertae sedis</taxon>
        <taxon>Neophaeococcomyces</taxon>
    </lineage>
</organism>
<dbReference type="Proteomes" id="UP001172386">
    <property type="component" value="Unassembled WGS sequence"/>
</dbReference>
<gene>
    <name evidence="1" type="ORF">H2198_010798</name>
</gene>
<feature type="non-terminal residue" evidence="1">
    <location>
        <position position="1"/>
    </location>
</feature>
<dbReference type="EMBL" id="JAPDRQ010000423">
    <property type="protein sequence ID" value="KAJ9649881.1"/>
    <property type="molecule type" value="Genomic_DNA"/>
</dbReference>
<reference evidence="1" key="1">
    <citation type="submission" date="2022-10" db="EMBL/GenBank/DDBJ databases">
        <title>Culturing micro-colonial fungi from biological soil crusts in the Mojave desert and describing Neophaeococcomyces mojavensis, and introducing the new genera and species Taxawa tesnikishii.</title>
        <authorList>
            <person name="Kurbessoian T."/>
            <person name="Stajich J.E."/>
        </authorList>
    </citation>
    <scope>NUCLEOTIDE SEQUENCE</scope>
    <source>
        <strain evidence="1">JES_112</strain>
    </source>
</reference>
<comment type="caution">
    <text evidence="1">The sequence shown here is derived from an EMBL/GenBank/DDBJ whole genome shotgun (WGS) entry which is preliminary data.</text>
</comment>
<evidence type="ECO:0000313" key="1">
    <source>
        <dbReference type="EMBL" id="KAJ9649881.1"/>
    </source>
</evidence>
<keyword evidence="2" id="KW-1185">Reference proteome</keyword>
<sequence length="395" mass="43909">VPDGSSVDISRVIRFNYADEVYLDIAYDAYHEWSQSPKYKGIFEPSPFVLTSDDGLEDCGQSYIQKTTAALTKKQLPWTRLPSVDAVKRLYPVLTGRLGGPQYCGHHNHQAGWADASKAITHLRDNCIELGVSFICGRLGTVVGFDTDSNGIIQCVRNLAGSTIKGDHFVLAAGAWSSSIAPTYNSTLSTAQVIAYMRLTDSEMVEYKNLPIVINFSIGWFNFPPHPDTKMLKMAIHGYGYTRAPSTSERALMRSDVSSPPLHPPRERPDFVPVDGESRLREGLREILPELADRPFEKVALCWYTDTPTGDFIMDYHPDYRNLFLAGGGSGHAFKFLPVLGKYTILGLKRQLSPKLASKWSFKTEYKGRQGVFEGDGSRGGPAKRELSSEERAKL</sequence>
<protein>
    <submittedName>
        <fullName evidence="1">Uncharacterized protein</fullName>
    </submittedName>
</protein>
<accession>A0ACC2ZQT1</accession>
<name>A0ACC2ZQT1_9EURO</name>
<proteinExistence type="predicted"/>